<name>A0A7C9DV74_OPUST</name>
<accession>A0A7C9DV74</accession>
<reference evidence="1" key="1">
    <citation type="journal article" date="2013" name="J. Plant Res.">
        <title>Effect of fungi and light on seed germination of three Opuntia species from semiarid lands of central Mexico.</title>
        <authorList>
            <person name="Delgado-Sanchez P."/>
            <person name="Jimenez-Bremont J.F."/>
            <person name="Guerrero-Gonzalez Mde L."/>
            <person name="Flores J."/>
        </authorList>
    </citation>
    <scope>NUCLEOTIDE SEQUENCE</scope>
    <source>
        <tissue evidence="1">Cladode</tissue>
    </source>
</reference>
<protein>
    <submittedName>
        <fullName evidence="1">Uncharacterized protein</fullName>
    </submittedName>
</protein>
<proteinExistence type="predicted"/>
<dbReference type="AlphaFoldDB" id="A0A7C9DV74"/>
<organism evidence="1">
    <name type="scientific">Opuntia streptacantha</name>
    <name type="common">Prickly pear cactus</name>
    <name type="synonym">Opuntia cardona</name>
    <dbReference type="NCBI Taxonomy" id="393608"/>
    <lineage>
        <taxon>Eukaryota</taxon>
        <taxon>Viridiplantae</taxon>
        <taxon>Streptophyta</taxon>
        <taxon>Embryophyta</taxon>
        <taxon>Tracheophyta</taxon>
        <taxon>Spermatophyta</taxon>
        <taxon>Magnoliopsida</taxon>
        <taxon>eudicotyledons</taxon>
        <taxon>Gunneridae</taxon>
        <taxon>Pentapetalae</taxon>
        <taxon>Caryophyllales</taxon>
        <taxon>Cactineae</taxon>
        <taxon>Cactaceae</taxon>
        <taxon>Opuntioideae</taxon>
        <taxon>Opuntia</taxon>
    </lineage>
</organism>
<dbReference type="EMBL" id="GISG01150259">
    <property type="protein sequence ID" value="MBA4647364.1"/>
    <property type="molecule type" value="Transcribed_RNA"/>
</dbReference>
<reference evidence="1" key="2">
    <citation type="submission" date="2020-07" db="EMBL/GenBank/DDBJ databases">
        <authorList>
            <person name="Vera ALvarez R."/>
            <person name="Arias-Moreno D.M."/>
            <person name="Jimenez-Jacinto V."/>
            <person name="Jimenez-Bremont J.F."/>
            <person name="Swaminathan K."/>
            <person name="Moose S.P."/>
            <person name="Guerrero-Gonzalez M.L."/>
            <person name="Marino-Ramirez L."/>
            <person name="Landsman D."/>
            <person name="Rodriguez-Kessler M."/>
            <person name="Delgado-Sanchez P."/>
        </authorList>
    </citation>
    <scope>NUCLEOTIDE SEQUENCE</scope>
    <source>
        <tissue evidence="1">Cladode</tissue>
    </source>
</reference>
<sequence length="102" mass="10710">MLMEVKTLTALVQALKVAALGMTLEVKIMVAVWKTPVYHSGRDGPESGGGTIGGVALGGCNSGAAGGEVLDSEESKTGYQERIFGKVIGHKHQINTDTWDHT</sequence>
<evidence type="ECO:0000313" key="1">
    <source>
        <dbReference type="EMBL" id="MBA4647364.1"/>
    </source>
</evidence>